<sequence>MRTSRTLPYAAGAAALVLALTGCGASDGSDDEPDAGTTPSASTSAPSTSSSSASPTPTGTSQPGGTADAPAPATPRTDLLDWQPVDGSVDDTVTRGDDWTLTVADDGSTWRLQKSAGVTSSGTATATPGWQVSDTLLDDDWAVVVLQDEQEQRPGRATVTNLESGKAYELNGRSDVPTTNGGTWALGDDRLVHATYDRGAYCLAEVDLASQKSTVAWCAPKRQGFNAAHVTDAGISVLSFDDSQPSCRTVVTIDGGDAVPFTGPADCKAWEGLVTDDGAVWSTIPREQRIEEAEYVARVGDGYFDLGPGVAGSLTECDGAAYFVRDPEVKGGPAALMRWTSDDGLSVVYESPKGQAFVEAPRCGGDTMTLTARTSSGDQQVTADLG</sequence>
<evidence type="ECO:0000256" key="1">
    <source>
        <dbReference type="SAM" id="MobiDB-lite"/>
    </source>
</evidence>
<comment type="caution">
    <text evidence="3">The sequence shown here is derived from an EMBL/GenBank/DDBJ whole genome shotgun (WGS) entry which is preliminary data.</text>
</comment>
<evidence type="ECO:0000313" key="3">
    <source>
        <dbReference type="EMBL" id="MFC6042606.1"/>
    </source>
</evidence>
<dbReference type="PROSITE" id="PS51257">
    <property type="entry name" value="PROKAR_LIPOPROTEIN"/>
    <property type="match status" value="1"/>
</dbReference>
<keyword evidence="4" id="KW-1185">Reference proteome</keyword>
<keyword evidence="2" id="KW-0732">Signal</keyword>
<accession>A0ABW1LGY5</accession>
<dbReference type="Proteomes" id="UP001596135">
    <property type="component" value="Unassembled WGS sequence"/>
</dbReference>
<evidence type="ECO:0008006" key="5">
    <source>
        <dbReference type="Google" id="ProtNLM"/>
    </source>
</evidence>
<name>A0ABW1LGY5_9ACTN</name>
<organism evidence="3 4">
    <name type="scientific">Nocardioides hankookensis</name>
    <dbReference type="NCBI Taxonomy" id="443157"/>
    <lineage>
        <taxon>Bacteria</taxon>
        <taxon>Bacillati</taxon>
        <taxon>Actinomycetota</taxon>
        <taxon>Actinomycetes</taxon>
        <taxon>Propionibacteriales</taxon>
        <taxon>Nocardioidaceae</taxon>
        <taxon>Nocardioides</taxon>
    </lineage>
</organism>
<evidence type="ECO:0000256" key="2">
    <source>
        <dbReference type="SAM" id="SignalP"/>
    </source>
</evidence>
<proteinExistence type="predicted"/>
<gene>
    <name evidence="3" type="ORF">ACFPYL_05960</name>
</gene>
<evidence type="ECO:0000313" key="4">
    <source>
        <dbReference type="Proteomes" id="UP001596135"/>
    </source>
</evidence>
<reference evidence="4" key="1">
    <citation type="journal article" date="2019" name="Int. J. Syst. Evol. Microbiol.">
        <title>The Global Catalogue of Microorganisms (GCM) 10K type strain sequencing project: providing services to taxonomists for standard genome sequencing and annotation.</title>
        <authorList>
            <consortium name="The Broad Institute Genomics Platform"/>
            <consortium name="The Broad Institute Genome Sequencing Center for Infectious Disease"/>
            <person name="Wu L."/>
            <person name="Ma J."/>
        </authorList>
    </citation>
    <scope>NUCLEOTIDE SEQUENCE [LARGE SCALE GENOMIC DNA]</scope>
    <source>
        <strain evidence="4">CCUG 54522</strain>
    </source>
</reference>
<dbReference type="RefSeq" id="WP_379151625.1">
    <property type="nucleotide sequence ID" value="NZ_JBHSRJ010000003.1"/>
</dbReference>
<dbReference type="EMBL" id="JBHSRJ010000003">
    <property type="protein sequence ID" value="MFC6042606.1"/>
    <property type="molecule type" value="Genomic_DNA"/>
</dbReference>
<feature type="compositionally biased region" description="Low complexity" evidence="1">
    <location>
        <begin position="35"/>
        <end position="75"/>
    </location>
</feature>
<feature type="region of interest" description="Disordered" evidence="1">
    <location>
        <begin position="23"/>
        <end position="95"/>
    </location>
</feature>
<feature type="chain" id="PRO_5045181649" description="Secreted protein" evidence="2">
    <location>
        <begin position="26"/>
        <end position="386"/>
    </location>
</feature>
<feature type="signal peptide" evidence="2">
    <location>
        <begin position="1"/>
        <end position="25"/>
    </location>
</feature>
<protein>
    <recommendedName>
        <fullName evidence="5">Secreted protein</fullName>
    </recommendedName>
</protein>